<feature type="compositionally biased region" description="Basic and acidic residues" evidence="1">
    <location>
        <begin position="167"/>
        <end position="178"/>
    </location>
</feature>
<accession>A0ABD2SHF7</accession>
<gene>
    <name evidence="3" type="ORF">AABB24_027049</name>
</gene>
<protein>
    <submittedName>
        <fullName evidence="3">Uncharacterized protein</fullName>
    </submittedName>
</protein>
<name>A0ABD2SHF7_9SOLN</name>
<dbReference type="Proteomes" id="UP001627284">
    <property type="component" value="Unassembled WGS sequence"/>
</dbReference>
<evidence type="ECO:0000313" key="4">
    <source>
        <dbReference type="Proteomes" id="UP001627284"/>
    </source>
</evidence>
<reference evidence="3 4" key="1">
    <citation type="submission" date="2024-05" db="EMBL/GenBank/DDBJ databases">
        <title>De novo assembly of an allotetraploid wild potato.</title>
        <authorList>
            <person name="Hosaka A.J."/>
        </authorList>
    </citation>
    <scope>NUCLEOTIDE SEQUENCE [LARGE SCALE GENOMIC DNA]</scope>
    <source>
        <tissue evidence="3">Young leaves</tissue>
    </source>
</reference>
<sequence length="233" mass="25975">MFSGRRILVRLSRRSTLLQRRTISGNNKSITISNNSGKGNCSSPKEVDNSVALSRQDAYKQLENLDFMTAAKMLFTDPPKKKKFGLDFHLVQFFFACLPSLAVYLVAQYARYEIRRMEAEAEVKKKADEEAKAKELEEEKQQGTNPQLSEVKARLDKLEETLKEIVVESKKQSGDVADKPIGNAVTEPATTKPGTHNNQEKTNPSSEGETRAKAALPDQKQIKSDGSSPDVNK</sequence>
<comment type="caution">
    <text evidence="3">The sequence shown here is derived from an EMBL/GenBank/DDBJ whole genome shotgun (WGS) entry which is preliminary data.</text>
</comment>
<keyword evidence="2" id="KW-0812">Transmembrane</keyword>
<feature type="compositionally biased region" description="Polar residues" evidence="1">
    <location>
        <begin position="224"/>
        <end position="233"/>
    </location>
</feature>
<feature type="transmembrane region" description="Helical" evidence="2">
    <location>
        <begin position="88"/>
        <end position="107"/>
    </location>
</feature>
<feature type="compositionally biased region" description="Polar residues" evidence="1">
    <location>
        <begin position="28"/>
        <end position="43"/>
    </location>
</feature>
<keyword evidence="2" id="KW-0472">Membrane</keyword>
<keyword evidence="4" id="KW-1185">Reference proteome</keyword>
<proteinExistence type="predicted"/>
<evidence type="ECO:0000256" key="2">
    <source>
        <dbReference type="SAM" id="Phobius"/>
    </source>
</evidence>
<feature type="compositionally biased region" description="Polar residues" evidence="1">
    <location>
        <begin position="188"/>
        <end position="207"/>
    </location>
</feature>
<organism evidence="3 4">
    <name type="scientific">Solanum stoloniferum</name>
    <dbReference type="NCBI Taxonomy" id="62892"/>
    <lineage>
        <taxon>Eukaryota</taxon>
        <taxon>Viridiplantae</taxon>
        <taxon>Streptophyta</taxon>
        <taxon>Embryophyta</taxon>
        <taxon>Tracheophyta</taxon>
        <taxon>Spermatophyta</taxon>
        <taxon>Magnoliopsida</taxon>
        <taxon>eudicotyledons</taxon>
        <taxon>Gunneridae</taxon>
        <taxon>Pentapetalae</taxon>
        <taxon>asterids</taxon>
        <taxon>lamiids</taxon>
        <taxon>Solanales</taxon>
        <taxon>Solanaceae</taxon>
        <taxon>Solanoideae</taxon>
        <taxon>Solaneae</taxon>
        <taxon>Solanum</taxon>
    </lineage>
</organism>
<dbReference type="AlphaFoldDB" id="A0ABD2SHF7"/>
<dbReference type="PANTHER" id="PTHR36339:SF2">
    <property type="entry name" value="F23A5.5"/>
    <property type="match status" value="1"/>
</dbReference>
<feature type="region of interest" description="Disordered" evidence="1">
    <location>
        <begin position="167"/>
        <end position="233"/>
    </location>
</feature>
<evidence type="ECO:0000256" key="1">
    <source>
        <dbReference type="SAM" id="MobiDB-lite"/>
    </source>
</evidence>
<feature type="region of interest" description="Disordered" evidence="1">
    <location>
        <begin position="28"/>
        <end position="47"/>
    </location>
</feature>
<dbReference type="PANTHER" id="PTHR36339">
    <property type="entry name" value="F23A5.5"/>
    <property type="match status" value="1"/>
</dbReference>
<keyword evidence="2" id="KW-1133">Transmembrane helix</keyword>
<dbReference type="EMBL" id="JBJKTR010000015">
    <property type="protein sequence ID" value="KAL3343298.1"/>
    <property type="molecule type" value="Genomic_DNA"/>
</dbReference>
<evidence type="ECO:0000313" key="3">
    <source>
        <dbReference type="EMBL" id="KAL3343298.1"/>
    </source>
</evidence>